<dbReference type="Pfam" id="PF13505">
    <property type="entry name" value="OMP_b-brl"/>
    <property type="match status" value="1"/>
</dbReference>
<evidence type="ECO:0000313" key="5">
    <source>
        <dbReference type="Proteomes" id="UP000594873"/>
    </source>
</evidence>
<evidence type="ECO:0000256" key="1">
    <source>
        <dbReference type="ARBA" id="ARBA00022729"/>
    </source>
</evidence>
<reference evidence="4 5" key="1">
    <citation type="submission" date="2020-11" db="EMBL/GenBank/DDBJ databases">
        <title>Genome seq and assembly of Sphingosinicella sp.</title>
        <authorList>
            <person name="Chhetri G."/>
        </authorList>
    </citation>
    <scope>NUCLEOTIDE SEQUENCE [LARGE SCALE GENOMIC DNA]</scope>
    <source>
        <strain evidence="4 5">UDD2</strain>
    </source>
</reference>
<dbReference type="InterPro" id="IPR011250">
    <property type="entry name" value="OMP/PagP_B-barrel"/>
</dbReference>
<evidence type="ECO:0000313" key="4">
    <source>
        <dbReference type="EMBL" id="QPQ55911.1"/>
    </source>
</evidence>
<dbReference type="EMBL" id="CP065592">
    <property type="protein sequence ID" value="QPQ55911.1"/>
    <property type="molecule type" value="Genomic_DNA"/>
</dbReference>
<dbReference type="RefSeq" id="WP_200972772.1">
    <property type="nucleotide sequence ID" value="NZ_CP065592.1"/>
</dbReference>
<dbReference type="Proteomes" id="UP000594873">
    <property type="component" value="Chromosome"/>
</dbReference>
<feature type="signal peptide" evidence="2">
    <location>
        <begin position="1"/>
        <end position="21"/>
    </location>
</feature>
<accession>A0A7T2GL77</accession>
<evidence type="ECO:0000256" key="2">
    <source>
        <dbReference type="SAM" id="SignalP"/>
    </source>
</evidence>
<sequence length="198" mass="21072">MKYLYATAAIAASLVAAPAFAADISGARIEGIVGYDSPKVSGLEKEIQEFGIDVDADLDGILYGVGIGYDFAVGNNISLGVDAEYSDSSSDFNLKNGDELVTISFARDLYVGSRITTAVSDSFNLYGKLGYTNARASVGYYDGDEGFGIIDNIDGVRAGFGGQFALGGNSYVGLEYRYSNYESDLERHQVAATLGFRF</sequence>
<dbReference type="AlphaFoldDB" id="A0A7T2GL77"/>
<protein>
    <submittedName>
        <fullName evidence="4">Porin family protein</fullName>
    </submittedName>
</protein>
<gene>
    <name evidence="4" type="ORF">IC614_04840</name>
</gene>
<keyword evidence="5" id="KW-1185">Reference proteome</keyword>
<dbReference type="SUPFAM" id="SSF56925">
    <property type="entry name" value="OMPA-like"/>
    <property type="match status" value="1"/>
</dbReference>
<feature type="domain" description="Outer membrane protein beta-barrel" evidence="3">
    <location>
        <begin position="8"/>
        <end position="198"/>
    </location>
</feature>
<dbReference type="InterPro" id="IPR027385">
    <property type="entry name" value="Beta-barrel_OMP"/>
</dbReference>
<keyword evidence="1 2" id="KW-0732">Signal</keyword>
<dbReference type="KEGG" id="sflv:IC614_04840"/>
<feature type="chain" id="PRO_5032744689" evidence="2">
    <location>
        <begin position="22"/>
        <end position="198"/>
    </location>
</feature>
<name>A0A7T2GL77_9SPHN</name>
<evidence type="ECO:0000259" key="3">
    <source>
        <dbReference type="Pfam" id="PF13505"/>
    </source>
</evidence>
<dbReference type="Gene3D" id="2.40.160.20">
    <property type="match status" value="1"/>
</dbReference>
<proteinExistence type="predicted"/>
<organism evidence="4 5">
    <name type="scientific">Allosphingosinicella flava</name>
    <dbReference type="NCBI Taxonomy" id="2771430"/>
    <lineage>
        <taxon>Bacteria</taxon>
        <taxon>Pseudomonadati</taxon>
        <taxon>Pseudomonadota</taxon>
        <taxon>Alphaproteobacteria</taxon>
        <taxon>Sphingomonadales</taxon>
        <taxon>Sphingomonadaceae</taxon>
        <taxon>Allosphingosinicella</taxon>
    </lineage>
</organism>